<dbReference type="InterPro" id="IPR006121">
    <property type="entry name" value="HMA_dom"/>
</dbReference>
<name>A0A4Y7KKH6_PAPSO</name>
<evidence type="ECO:0000256" key="4">
    <source>
        <dbReference type="ARBA" id="ARBA00023289"/>
    </source>
</evidence>
<keyword evidence="1" id="KW-0488">Methylation</keyword>
<dbReference type="GO" id="GO:0046872">
    <property type="term" value="F:metal ion binding"/>
    <property type="evidence" value="ECO:0007669"/>
    <property type="project" value="UniProtKB-KW"/>
</dbReference>
<evidence type="ECO:0000256" key="2">
    <source>
        <dbReference type="ARBA" id="ARBA00022723"/>
    </source>
</evidence>
<proteinExistence type="inferred from homology"/>
<dbReference type="PANTHER" id="PTHR45811">
    <property type="entry name" value="COPPER TRANSPORT PROTEIN FAMILY-RELATED"/>
    <property type="match status" value="1"/>
</dbReference>
<keyword evidence="4" id="KW-0636">Prenylation</keyword>
<feature type="domain" description="HMA" evidence="6">
    <location>
        <begin position="2"/>
        <end position="65"/>
    </location>
</feature>
<dbReference type="EMBL" id="CM010722">
    <property type="protein sequence ID" value="RZC72459.1"/>
    <property type="molecule type" value="Genomic_DNA"/>
</dbReference>
<dbReference type="Gramene" id="RZC72459">
    <property type="protein sequence ID" value="RZC72459"/>
    <property type="gene ID" value="C5167_047933"/>
</dbReference>
<evidence type="ECO:0000313" key="8">
    <source>
        <dbReference type="Proteomes" id="UP000316621"/>
    </source>
</evidence>
<protein>
    <recommendedName>
        <fullName evidence="6">HMA domain-containing protein</fullName>
    </recommendedName>
</protein>
<keyword evidence="8" id="KW-1185">Reference proteome</keyword>
<dbReference type="Proteomes" id="UP000316621">
    <property type="component" value="Chromosome 8"/>
</dbReference>
<evidence type="ECO:0000256" key="1">
    <source>
        <dbReference type="ARBA" id="ARBA00022481"/>
    </source>
</evidence>
<dbReference type="InterPro" id="IPR036163">
    <property type="entry name" value="HMA_dom_sf"/>
</dbReference>
<keyword evidence="3" id="KW-0449">Lipoprotein</keyword>
<accession>A0A4Y7KKH6</accession>
<dbReference type="OrthoDB" id="1923658at2759"/>
<dbReference type="OMA" id="DYHANMV"/>
<sequence length="128" mass="14674">MQQKIIVSVDFHDDRCRQKAMNSVTGLLGINSISMDIEKKQLTIIGDFDAVDIIKKLRKKDYHANMVFLGPAEEPKKKPEETVKPEPVKPEPAKPVVIDRFIPYVYYNPPAYYYVHSYDENPSSCVIS</sequence>
<keyword evidence="2" id="KW-0479">Metal-binding</keyword>
<dbReference type="SUPFAM" id="SSF55008">
    <property type="entry name" value="HMA, heavy metal-associated domain"/>
    <property type="match status" value="1"/>
</dbReference>
<evidence type="ECO:0000313" key="7">
    <source>
        <dbReference type="EMBL" id="RZC72459.1"/>
    </source>
</evidence>
<dbReference type="Pfam" id="PF00403">
    <property type="entry name" value="HMA"/>
    <property type="match status" value="1"/>
</dbReference>
<dbReference type="Gene3D" id="3.30.70.100">
    <property type="match status" value="1"/>
</dbReference>
<evidence type="ECO:0000256" key="5">
    <source>
        <dbReference type="ARBA" id="ARBA00024045"/>
    </source>
</evidence>
<evidence type="ECO:0000256" key="3">
    <source>
        <dbReference type="ARBA" id="ARBA00023288"/>
    </source>
</evidence>
<reference evidence="7 8" key="1">
    <citation type="journal article" date="2018" name="Science">
        <title>The opium poppy genome and morphinan production.</title>
        <authorList>
            <person name="Guo L."/>
            <person name="Winzer T."/>
            <person name="Yang X."/>
            <person name="Li Y."/>
            <person name="Ning Z."/>
            <person name="He Z."/>
            <person name="Teodor R."/>
            <person name="Lu Y."/>
            <person name="Bowser T.A."/>
            <person name="Graham I.A."/>
            <person name="Ye K."/>
        </authorList>
    </citation>
    <scope>NUCLEOTIDE SEQUENCE [LARGE SCALE GENOMIC DNA]</scope>
    <source>
        <strain evidence="8">cv. HN1</strain>
        <tissue evidence="7">Leaves</tissue>
    </source>
</reference>
<dbReference type="PROSITE" id="PS50846">
    <property type="entry name" value="HMA_2"/>
    <property type="match status" value="1"/>
</dbReference>
<dbReference type="PANTHER" id="PTHR45811:SF49">
    <property type="entry name" value="OS04G0667600 PROTEIN"/>
    <property type="match status" value="1"/>
</dbReference>
<dbReference type="InterPro" id="IPR051863">
    <property type="entry name" value="HIPP"/>
</dbReference>
<organism evidence="7 8">
    <name type="scientific">Papaver somniferum</name>
    <name type="common">Opium poppy</name>
    <dbReference type="NCBI Taxonomy" id="3469"/>
    <lineage>
        <taxon>Eukaryota</taxon>
        <taxon>Viridiplantae</taxon>
        <taxon>Streptophyta</taxon>
        <taxon>Embryophyta</taxon>
        <taxon>Tracheophyta</taxon>
        <taxon>Spermatophyta</taxon>
        <taxon>Magnoliopsida</taxon>
        <taxon>Ranunculales</taxon>
        <taxon>Papaveraceae</taxon>
        <taxon>Papaveroideae</taxon>
        <taxon>Papaver</taxon>
    </lineage>
</organism>
<dbReference type="AlphaFoldDB" id="A0A4Y7KKH6"/>
<evidence type="ECO:0000259" key="6">
    <source>
        <dbReference type="PROSITE" id="PS50846"/>
    </source>
</evidence>
<gene>
    <name evidence="7" type="ORF">C5167_047933</name>
</gene>
<comment type="similarity">
    <text evidence="5">Belongs to the HIPP family.</text>
</comment>